<dbReference type="Pfam" id="PF10073">
    <property type="entry name" value="GapR_DNA-bd"/>
    <property type="match status" value="1"/>
</dbReference>
<proteinExistence type="predicted"/>
<sequence length="233" mass="26209">MSDDRLRLYVERIERLLEERKGITQDITDVYNEAKAVGYDAATIRKLIARRGMKAEDRAEGDMLLETYEAALGGLIEPEVRTVDERAQALAIAMLADQIAGIEDPDQAKILIGHVMWLLDLREEIRAMRTEESARKKEASSQGFDAKQLGLTVRWYEKVAKHGEDAMRAGEATFHLYRSTVDGRPEQVEPTQDETLARLFAPKPTKAPPKRVKTLTAHRAAAEAARRALRGEL</sequence>
<dbReference type="Proteomes" id="UP000236327">
    <property type="component" value="Unassembled WGS sequence"/>
</dbReference>
<dbReference type="GO" id="GO:0003677">
    <property type="term" value="F:DNA binding"/>
    <property type="evidence" value="ECO:0007669"/>
    <property type="project" value="InterPro"/>
</dbReference>
<dbReference type="InterPro" id="IPR046367">
    <property type="entry name" value="GapR-like_DNA-bd"/>
</dbReference>
<name>A0A2K2FUP4_9SPHN</name>
<feature type="domain" description="GapR-like DNA-binding" evidence="1">
    <location>
        <begin position="3"/>
        <end position="73"/>
    </location>
</feature>
<evidence type="ECO:0000259" key="1">
    <source>
        <dbReference type="Pfam" id="PF10073"/>
    </source>
</evidence>
<gene>
    <name evidence="2" type="ORF">A8V01_08990</name>
</gene>
<evidence type="ECO:0000313" key="2">
    <source>
        <dbReference type="EMBL" id="PNU02507.1"/>
    </source>
</evidence>
<organism evidence="2 3">
    <name type="scientific">Novosphingobium guangzhouense</name>
    <dbReference type="NCBI Taxonomy" id="1850347"/>
    <lineage>
        <taxon>Bacteria</taxon>
        <taxon>Pseudomonadati</taxon>
        <taxon>Pseudomonadota</taxon>
        <taxon>Alphaproteobacteria</taxon>
        <taxon>Sphingomonadales</taxon>
        <taxon>Sphingomonadaceae</taxon>
        <taxon>Novosphingobium</taxon>
    </lineage>
</organism>
<protein>
    <recommendedName>
        <fullName evidence="1">GapR-like DNA-binding domain-containing protein</fullName>
    </recommendedName>
</protein>
<accession>A0A2K2FUP4</accession>
<reference evidence="2 3" key="1">
    <citation type="submission" date="2016-05" db="EMBL/GenBank/DDBJ databases">
        <title>Complete genome sequence of Novosphingobium guangzhouense SA925(T).</title>
        <authorList>
            <person name="Sha S."/>
        </authorList>
    </citation>
    <scope>NUCLEOTIDE SEQUENCE [LARGE SCALE GENOMIC DNA]</scope>
    <source>
        <strain evidence="2 3">SA925</strain>
    </source>
</reference>
<dbReference type="EMBL" id="LYMM01000073">
    <property type="protein sequence ID" value="PNU02507.1"/>
    <property type="molecule type" value="Genomic_DNA"/>
</dbReference>
<keyword evidence="3" id="KW-1185">Reference proteome</keyword>
<dbReference type="OrthoDB" id="9813793at2"/>
<dbReference type="AlphaFoldDB" id="A0A2K2FUP4"/>
<comment type="caution">
    <text evidence="2">The sequence shown here is derived from an EMBL/GenBank/DDBJ whole genome shotgun (WGS) entry which is preliminary data.</text>
</comment>
<evidence type="ECO:0000313" key="3">
    <source>
        <dbReference type="Proteomes" id="UP000236327"/>
    </source>
</evidence>